<sequence>MVMTWLAWVLIGLGLLVGVLAATGRISWPPDGRGKDGPRRVANSAVLLASPLVRARVRRRRFLHALLAVLAVVGLVAASLVAGRPVDRAVRSRALASRDIVLCLDVSTSMLSADVEILDTFGKLLDTFEGERVALVAWNTTAQTMVPLTDDYDLLRSQFEEAADALDFRPSHLNPMSDKYITTFSGTMPQGVRASSLIGDGLASCSLAFDNNKVEDRSRSIVLASDNQVVDPLNQQIYSLNEAADLASQEDIRLFSLFGSDPSTVDPSLTGMTLQQARDNLRSVTENHSGFFYEVDDPDAVEGIVKELESDQATVLEGDTEVRVTDVPQTPAAYLVVAVAVLLVLTAWRRA</sequence>
<dbReference type="InterPro" id="IPR002035">
    <property type="entry name" value="VWF_A"/>
</dbReference>
<evidence type="ECO:0000256" key="1">
    <source>
        <dbReference type="SAM" id="Phobius"/>
    </source>
</evidence>
<evidence type="ECO:0000259" key="2">
    <source>
        <dbReference type="PROSITE" id="PS50234"/>
    </source>
</evidence>
<keyword evidence="1" id="KW-1133">Transmembrane helix</keyword>
<keyword evidence="1" id="KW-0812">Transmembrane</keyword>
<accession>A0ABT4IBF3</accession>
<dbReference type="Proteomes" id="UP001072034">
    <property type="component" value="Unassembled WGS sequence"/>
</dbReference>
<dbReference type="EMBL" id="JAPTMY010000038">
    <property type="protein sequence ID" value="MCZ0859070.1"/>
    <property type="molecule type" value="Genomic_DNA"/>
</dbReference>
<protein>
    <submittedName>
        <fullName evidence="3">VWA domain-containing protein</fullName>
    </submittedName>
</protein>
<evidence type="ECO:0000313" key="3">
    <source>
        <dbReference type="EMBL" id="MCZ0859070.1"/>
    </source>
</evidence>
<feature type="transmembrane region" description="Helical" evidence="1">
    <location>
        <begin position="62"/>
        <end position="83"/>
    </location>
</feature>
<dbReference type="RefSeq" id="WP_268918367.1">
    <property type="nucleotide sequence ID" value="NZ_CP124548.1"/>
</dbReference>
<reference evidence="3" key="1">
    <citation type="submission" date="2022-10" db="EMBL/GenBank/DDBJ databases">
        <title>Genome sequence of Actinomyces israelii ATCC 10048.</title>
        <authorList>
            <person name="Watt R.M."/>
            <person name="Tong W.M."/>
        </authorList>
    </citation>
    <scope>NUCLEOTIDE SEQUENCE</scope>
    <source>
        <strain evidence="3">ATCC 10048</strain>
    </source>
</reference>
<keyword evidence="4" id="KW-1185">Reference proteome</keyword>
<dbReference type="PROSITE" id="PS50234">
    <property type="entry name" value="VWFA"/>
    <property type="match status" value="1"/>
</dbReference>
<dbReference type="InterPro" id="IPR036465">
    <property type="entry name" value="vWFA_dom_sf"/>
</dbReference>
<proteinExistence type="predicted"/>
<gene>
    <name evidence="3" type="ORF">OHJ16_13580</name>
</gene>
<dbReference type="Gene3D" id="3.40.50.410">
    <property type="entry name" value="von Willebrand factor, type A domain"/>
    <property type="match status" value="1"/>
</dbReference>
<organism evidence="3 4">
    <name type="scientific">Actinomyces israelii</name>
    <dbReference type="NCBI Taxonomy" id="1659"/>
    <lineage>
        <taxon>Bacteria</taxon>
        <taxon>Bacillati</taxon>
        <taxon>Actinomycetota</taxon>
        <taxon>Actinomycetes</taxon>
        <taxon>Actinomycetales</taxon>
        <taxon>Actinomycetaceae</taxon>
        <taxon>Actinomyces</taxon>
    </lineage>
</organism>
<keyword evidence="1" id="KW-0472">Membrane</keyword>
<comment type="caution">
    <text evidence="3">The sequence shown here is derived from an EMBL/GenBank/DDBJ whole genome shotgun (WGS) entry which is preliminary data.</text>
</comment>
<evidence type="ECO:0000313" key="4">
    <source>
        <dbReference type="Proteomes" id="UP001072034"/>
    </source>
</evidence>
<feature type="domain" description="VWFA" evidence="2">
    <location>
        <begin position="99"/>
        <end position="308"/>
    </location>
</feature>
<name>A0ABT4IBF3_9ACTO</name>
<dbReference type="SUPFAM" id="SSF53300">
    <property type="entry name" value="vWA-like"/>
    <property type="match status" value="1"/>
</dbReference>